<proteinExistence type="predicted"/>
<dbReference type="RefSeq" id="WP_202245415.1">
    <property type="nucleotide sequence ID" value="NZ_JAESIY010000008.1"/>
</dbReference>
<dbReference type="Proteomes" id="UP000659388">
    <property type="component" value="Unassembled WGS sequence"/>
</dbReference>
<protein>
    <submittedName>
        <fullName evidence="1">Protein-tyrosine-phosphatase</fullName>
    </submittedName>
</protein>
<sequence length="206" mass="23407">MNKDLIYADLRATVEDILKLSIAAPRLKVLREVSDYIQKKIDEKEKVQLNFICTHNSRRSQFSQIWAQTAAFYYNLPISCFSGGIEVTAFNPRAVKAIEKAGFKINSGHGNNPFYEVSYSSESQPIIAYSKLYNTPEEGKSNFAAILTCSHAEENCPFIPLADQRISLKYTDPKAFDDTSEEEKEYIETSTKIASEIFFIFSQINQ</sequence>
<accession>A0A937FBX1</accession>
<evidence type="ECO:0000313" key="1">
    <source>
        <dbReference type="EMBL" id="MBL3657633.1"/>
    </source>
</evidence>
<gene>
    <name evidence="1" type="ORF">JL102_15900</name>
</gene>
<dbReference type="Gene3D" id="3.40.50.2300">
    <property type="match status" value="1"/>
</dbReference>
<keyword evidence="2" id="KW-1185">Reference proteome</keyword>
<dbReference type="InterPro" id="IPR036196">
    <property type="entry name" value="Ptyr_pPase_sf"/>
</dbReference>
<name>A0A937FBX1_9BACT</name>
<dbReference type="AlphaFoldDB" id="A0A937FBX1"/>
<dbReference type="PANTHER" id="PTHR43428:SF1">
    <property type="entry name" value="ARSENATE REDUCTASE"/>
    <property type="match status" value="1"/>
</dbReference>
<dbReference type="SUPFAM" id="SSF52788">
    <property type="entry name" value="Phosphotyrosine protein phosphatases I"/>
    <property type="match status" value="1"/>
</dbReference>
<organism evidence="1 2">
    <name type="scientific">Fulvivirga sediminis</name>
    <dbReference type="NCBI Taxonomy" id="2803949"/>
    <lineage>
        <taxon>Bacteria</taxon>
        <taxon>Pseudomonadati</taxon>
        <taxon>Bacteroidota</taxon>
        <taxon>Cytophagia</taxon>
        <taxon>Cytophagales</taxon>
        <taxon>Fulvivirgaceae</taxon>
        <taxon>Fulvivirga</taxon>
    </lineage>
</organism>
<dbReference type="PANTHER" id="PTHR43428">
    <property type="entry name" value="ARSENATE REDUCTASE"/>
    <property type="match status" value="1"/>
</dbReference>
<evidence type="ECO:0000313" key="2">
    <source>
        <dbReference type="Proteomes" id="UP000659388"/>
    </source>
</evidence>
<comment type="caution">
    <text evidence="1">The sequence shown here is derived from an EMBL/GenBank/DDBJ whole genome shotgun (WGS) entry which is preliminary data.</text>
</comment>
<reference evidence="1" key="1">
    <citation type="submission" date="2021-01" db="EMBL/GenBank/DDBJ databases">
        <title>Fulvivirga kasyanovii gen. nov., sp nov., a novel member of the phylum Bacteroidetes isolated from seawater in a mussel farm.</title>
        <authorList>
            <person name="Zhao L.-H."/>
            <person name="Wang Z.-J."/>
        </authorList>
    </citation>
    <scope>NUCLEOTIDE SEQUENCE</scope>
    <source>
        <strain evidence="1">2943</strain>
    </source>
</reference>
<dbReference type="EMBL" id="JAESIY010000008">
    <property type="protein sequence ID" value="MBL3657633.1"/>
    <property type="molecule type" value="Genomic_DNA"/>
</dbReference>